<evidence type="ECO:0000313" key="1">
    <source>
        <dbReference type="Ensembl" id="ENSAOCP00000015026.2"/>
    </source>
</evidence>
<protein>
    <submittedName>
        <fullName evidence="1">Uncharacterized protein</fullName>
    </submittedName>
</protein>
<sequence>VVRGGGIRAERWRGDKGCCLCPVLTPVMEKKLKVSNLTPFPSKSNDISGTLAHHLGDVEGTVGLIGYGDRAVYCLSLHLQIYTVIYAHRCQTHPHFSSVLFSGFKVFSVFNVKQYIISLTSSGRLST</sequence>
<organism evidence="1 2">
    <name type="scientific">Amphiprion ocellaris</name>
    <name type="common">Clown anemonefish</name>
    <dbReference type="NCBI Taxonomy" id="80972"/>
    <lineage>
        <taxon>Eukaryota</taxon>
        <taxon>Metazoa</taxon>
        <taxon>Chordata</taxon>
        <taxon>Craniata</taxon>
        <taxon>Vertebrata</taxon>
        <taxon>Euteleostomi</taxon>
        <taxon>Actinopterygii</taxon>
        <taxon>Neopterygii</taxon>
        <taxon>Teleostei</taxon>
        <taxon>Neoteleostei</taxon>
        <taxon>Acanthomorphata</taxon>
        <taxon>Ovalentaria</taxon>
        <taxon>Pomacentridae</taxon>
        <taxon>Amphiprion</taxon>
    </lineage>
</organism>
<dbReference type="Ensembl" id="ENSAOCT00000023514.2">
    <property type="protein sequence ID" value="ENSAOCP00000015026.2"/>
    <property type="gene ID" value="ENSAOCG00000019741.2"/>
</dbReference>
<dbReference type="GeneTree" id="ENSGT00940000182093"/>
<dbReference type="Proteomes" id="UP001501940">
    <property type="component" value="Chromosome 6"/>
</dbReference>
<evidence type="ECO:0000313" key="2">
    <source>
        <dbReference type="Proteomes" id="UP001501940"/>
    </source>
</evidence>
<reference evidence="1 2" key="1">
    <citation type="submission" date="2022-01" db="EMBL/GenBank/DDBJ databases">
        <title>A chromosome-scale genome assembly of the false clownfish, Amphiprion ocellaris.</title>
        <authorList>
            <person name="Ryu T."/>
        </authorList>
    </citation>
    <scope>NUCLEOTIDE SEQUENCE [LARGE SCALE GENOMIC DNA]</scope>
</reference>
<dbReference type="AlphaFoldDB" id="A0A3Q1C3Y0"/>
<accession>A0A3Q1C3Y0</accession>
<name>A0A3Q1C3Y0_AMPOC</name>
<dbReference type="OMA" id="AHRCQTH"/>
<reference evidence="1" key="2">
    <citation type="submission" date="2025-08" db="UniProtKB">
        <authorList>
            <consortium name="Ensembl"/>
        </authorList>
    </citation>
    <scope>IDENTIFICATION</scope>
</reference>
<reference evidence="1" key="3">
    <citation type="submission" date="2025-09" db="UniProtKB">
        <authorList>
            <consortium name="Ensembl"/>
        </authorList>
    </citation>
    <scope>IDENTIFICATION</scope>
</reference>
<proteinExistence type="predicted"/>
<keyword evidence="2" id="KW-1185">Reference proteome</keyword>